<feature type="non-terminal residue" evidence="2">
    <location>
        <position position="102"/>
    </location>
</feature>
<keyword evidence="1" id="KW-0472">Membrane</keyword>
<sequence length="102" mass="11370">AIRRGKLGLSNHLVNRPLLSSIAFLPWLSASSSPVTLGDLSLHHETSQRFGWHAETLGGQLSHSVIRQLLLAITRLVFLYFFSLFCSFLPDSVLALFLNSYT</sequence>
<evidence type="ECO:0000313" key="3">
    <source>
        <dbReference type="Proteomes" id="UP000824120"/>
    </source>
</evidence>
<evidence type="ECO:0000256" key="1">
    <source>
        <dbReference type="SAM" id="Phobius"/>
    </source>
</evidence>
<reference evidence="2 3" key="1">
    <citation type="submission" date="2020-09" db="EMBL/GenBank/DDBJ databases">
        <title>De no assembly of potato wild relative species, Solanum commersonii.</title>
        <authorList>
            <person name="Cho K."/>
        </authorList>
    </citation>
    <scope>NUCLEOTIDE SEQUENCE [LARGE SCALE GENOMIC DNA]</scope>
    <source>
        <strain evidence="2">LZ3.2</strain>
        <tissue evidence="2">Leaf</tissue>
    </source>
</reference>
<proteinExistence type="predicted"/>
<evidence type="ECO:0000313" key="2">
    <source>
        <dbReference type="EMBL" id="KAG5605525.1"/>
    </source>
</evidence>
<keyword evidence="1" id="KW-0812">Transmembrane</keyword>
<dbReference type="AlphaFoldDB" id="A0A9J5Z045"/>
<dbReference type="EMBL" id="JACXVP010000005">
    <property type="protein sequence ID" value="KAG5605525.1"/>
    <property type="molecule type" value="Genomic_DNA"/>
</dbReference>
<feature type="transmembrane region" description="Helical" evidence="1">
    <location>
        <begin position="77"/>
        <end position="98"/>
    </location>
</feature>
<keyword evidence="3" id="KW-1185">Reference proteome</keyword>
<dbReference type="Proteomes" id="UP000824120">
    <property type="component" value="Chromosome 5"/>
</dbReference>
<accession>A0A9J5Z045</accession>
<protein>
    <submittedName>
        <fullName evidence="2">Uncharacterized protein</fullName>
    </submittedName>
</protein>
<organism evidence="2 3">
    <name type="scientific">Solanum commersonii</name>
    <name type="common">Commerson's wild potato</name>
    <name type="synonym">Commerson's nightshade</name>
    <dbReference type="NCBI Taxonomy" id="4109"/>
    <lineage>
        <taxon>Eukaryota</taxon>
        <taxon>Viridiplantae</taxon>
        <taxon>Streptophyta</taxon>
        <taxon>Embryophyta</taxon>
        <taxon>Tracheophyta</taxon>
        <taxon>Spermatophyta</taxon>
        <taxon>Magnoliopsida</taxon>
        <taxon>eudicotyledons</taxon>
        <taxon>Gunneridae</taxon>
        <taxon>Pentapetalae</taxon>
        <taxon>asterids</taxon>
        <taxon>lamiids</taxon>
        <taxon>Solanales</taxon>
        <taxon>Solanaceae</taxon>
        <taxon>Solanoideae</taxon>
        <taxon>Solaneae</taxon>
        <taxon>Solanum</taxon>
    </lineage>
</organism>
<keyword evidence="1" id="KW-1133">Transmembrane helix</keyword>
<comment type="caution">
    <text evidence="2">The sequence shown here is derived from an EMBL/GenBank/DDBJ whole genome shotgun (WGS) entry which is preliminary data.</text>
</comment>
<gene>
    <name evidence="2" type="ORF">H5410_027017</name>
</gene>
<name>A0A9J5Z045_SOLCO</name>